<keyword evidence="3" id="KW-0597">Phosphoprotein</keyword>
<name>A0A8J4TLH3_9TREM</name>
<comment type="caution">
    <text evidence="9">The sequence shown here is derived from an EMBL/GenBank/DDBJ whole genome shotgun (WGS) entry which is preliminary data.</text>
</comment>
<keyword evidence="2" id="KW-0963">Cytoplasm</keyword>
<comment type="subcellular location">
    <subcellularLocation>
        <location evidence="1">Cytoplasm</location>
        <location evidence="1">Cytoskeleton</location>
        <location evidence="1">Microtubule organizing center</location>
        <location evidence="1">Centrosome</location>
        <location evidence="1">Centriolar satellite</location>
    </subcellularLocation>
</comment>
<keyword evidence="5" id="KW-0206">Cytoskeleton</keyword>
<evidence type="ECO:0000313" key="9">
    <source>
        <dbReference type="EMBL" id="KAF5401669.1"/>
    </source>
</evidence>
<evidence type="ECO:0000256" key="8">
    <source>
        <dbReference type="ARBA" id="ARBA00045673"/>
    </source>
</evidence>
<dbReference type="GO" id="GO:0005874">
    <property type="term" value="C:microtubule"/>
    <property type="evidence" value="ECO:0007669"/>
    <property type="project" value="UniProtKB-KW"/>
</dbReference>
<evidence type="ECO:0000256" key="7">
    <source>
        <dbReference type="ARBA" id="ARBA00033769"/>
    </source>
</evidence>
<evidence type="ECO:0000256" key="2">
    <source>
        <dbReference type="ARBA" id="ARBA00022490"/>
    </source>
</evidence>
<sequence>MEDLSQKLNYLSDSNVQFYLEDALSRLLLARDTDSRVNTRQFLTDYFKHVKNGTHTMLRDNAFITSTVHNRISFLSNVWGCYRPMSALLITKPEFCLLIQLVCPDFPSSILNLAYQTAQSHDFDCSKIPFTNLFRAFQFHILFEEFVSCLLSNLVEKESECVGDSDLKLSSAAYVSFSTATQTEFSEHSLERTNVEAVVSTANFKRFIPEMYAHQSFILPSKQTLRTCAKDLIQESTINLHHFFHALVYYDKLWNELGLTVIPTG</sequence>
<comment type="function">
    <text evidence="8">Regulator of the tubulin polyglutamylase complex (TPGC) that controls cytoskeletal organization, nuclear shape, and cilium disassembly by balancing microtubule and actin assembly. Regulates the assembly and stability of the TPGC and thereby modulates polyglutamylation of the microtubule, which antagonizes MAP4 binding.</text>
</comment>
<gene>
    <name evidence="9" type="ORF">PHET_04952</name>
</gene>
<dbReference type="OrthoDB" id="6239904at2759"/>
<dbReference type="Proteomes" id="UP000748531">
    <property type="component" value="Unassembled WGS sequence"/>
</dbReference>
<evidence type="ECO:0000256" key="5">
    <source>
        <dbReference type="ARBA" id="ARBA00023212"/>
    </source>
</evidence>
<reference evidence="9" key="1">
    <citation type="submission" date="2019-05" db="EMBL/GenBank/DDBJ databases">
        <title>Annotation for the trematode Paragonimus heterotremus.</title>
        <authorList>
            <person name="Choi Y.-J."/>
        </authorList>
    </citation>
    <scope>NUCLEOTIDE SEQUENCE</scope>
    <source>
        <strain evidence="9">LC</strain>
    </source>
</reference>
<dbReference type="GO" id="GO:0034451">
    <property type="term" value="C:centriolar satellite"/>
    <property type="evidence" value="ECO:0007669"/>
    <property type="project" value="UniProtKB-SubCell"/>
</dbReference>
<protein>
    <recommendedName>
        <fullName evidence="7">Centriolar satellite-associated tubulin polyglutamylase complex regulator 1</fullName>
    </recommendedName>
</protein>
<dbReference type="InterPro" id="IPR038968">
    <property type="entry name" value="CSTPP1"/>
</dbReference>
<accession>A0A8J4TLH3</accession>
<dbReference type="EMBL" id="LUCH01002318">
    <property type="protein sequence ID" value="KAF5401669.1"/>
    <property type="molecule type" value="Genomic_DNA"/>
</dbReference>
<evidence type="ECO:0000256" key="4">
    <source>
        <dbReference type="ARBA" id="ARBA00022701"/>
    </source>
</evidence>
<keyword evidence="10" id="KW-1185">Reference proteome</keyword>
<dbReference type="PANTHER" id="PTHR34252:SF1">
    <property type="entry name" value="CENTRIOLAR SATELLITE-ASSOCIATED TUBULIN POLYGLUTAMYLASE COMPLEX REGULATOR 1"/>
    <property type="match status" value="1"/>
</dbReference>
<keyword evidence="4" id="KW-0493">Microtubule</keyword>
<dbReference type="AlphaFoldDB" id="A0A8J4TLH3"/>
<evidence type="ECO:0000256" key="3">
    <source>
        <dbReference type="ARBA" id="ARBA00022553"/>
    </source>
</evidence>
<dbReference type="PANTHER" id="PTHR34252">
    <property type="entry name" value="UPF0705 PROTEIN C11ORF49"/>
    <property type="match status" value="1"/>
</dbReference>
<comment type="similarity">
    <text evidence="6">Belongs to the CSTPP1 family.</text>
</comment>
<proteinExistence type="inferred from homology"/>
<organism evidence="9 10">
    <name type="scientific">Paragonimus heterotremus</name>
    <dbReference type="NCBI Taxonomy" id="100268"/>
    <lineage>
        <taxon>Eukaryota</taxon>
        <taxon>Metazoa</taxon>
        <taxon>Spiralia</taxon>
        <taxon>Lophotrochozoa</taxon>
        <taxon>Platyhelminthes</taxon>
        <taxon>Trematoda</taxon>
        <taxon>Digenea</taxon>
        <taxon>Plagiorchiida</taxon>
        <taxon>Troglotremata</taxon>
        <taxon>Troglotrematidae</taxon>
        <taxon>Paragonimus</taxon>
    </lineage>
</organism>
<evidence type="ECO:0000256" key="1">
    <source>
        <dbReference type="ARBA" id="ARBA00004607"/>
    </source>
</evidence>
<evidence type="ECO:0000313" key="10">
    <source>
        <dbReference type="Proteomes" id="UP000748531"/>
    </source>
</evidence>
<evidence type="ECO:0000256" key="6">
    <source>
        <dbReference type="ARBA" id="ARBA00033750"/>
    </source>
</evidence>